<dbReference type="AlphaFoldDB" id="A0A0N4UVE3"/>
<name>A0A0N4UVE3_ENTVE</name>
<evidence type="ECO:0000256" key="1">
    <source>
        <dbReference type="ARBA" id="ARBA00021994"/>
    </source>
</evidence>
<evidence type="ECO:0000313" key="3">
    <source>
        <dbReference type="EMBL" id="VDD85970.1"/>
    </source>
</evidence>
<dbReference type="Pfam" id="PF07491">
    <property type="entry name" value="PPI_Ypi1"/>
    <property type="match status" value="1"/>
</dbReference>
<reference evidence="3 4" key="2">
    <citation type="submission" date="2018-10" db="EMBL/GenBank/DDBJ databases">
        <authorList>
            <consortium name="Pathogen Informatics"/>
        </authorList>
    </citation>
    <scope>NUCLEOTIDE SEQUENCE [LARGE SCALE GENOMIC DNA]</scope>
</reference>
<evidence type="ECO:0000313" key="4">
    <source>
        <dbReference type="Proteomes" id="UP000274131"/>
    </source>
</evidence>
<dbReference type="InterPro" id="IPR011107">
    <property type="entry name" value="PPI_Ypi1"/>
</dbReference>
<proteinExistence type="predicted"/>
<gene>
    <name evidence="3" type="ORF">EVEC_LOCUS1113</name>
</gene>
<dbReference type="PANTHER" id="PTHR20835">
    <property type="entry name" value="E3 UBIQUITIN-PROTEIN LIGASE PPP1R11-RELATED"/>
    <property type="match status" value="1"/>
</dbReference>
<dbReference type="GO" id="GO:0004865">
    <property type="term" value="F:protein serine/threonine phosphatase inhibitor activity"/>
    <property type="evidence" value="ECO:0007669"/>
    <property type="project" value="InterPro"/>
</dbReference>
<dbReference type="OrthoDB" id="307488at2759"/>
<organism evidence="5">
    <name type="scientific">Enterobius vermicularis</name>
    <name type="common">Human pinworm</name>
    <dbReference type="NCBI Taxonomy" id="51028"/>
    <lineage>
        <taxon>Eukaryota</taxon>
        <taxon>Metazoa</taxon>
        <taxon>Ecdysozoa</taxon>
        <taxon>Nematoda</taxon>
        <taxon>Chromadorea</taxon>
        <taxon>Rhabditida</taxon>
        <taxon>Spirurina</taxon>
        <taxon>Oxyuridomorpha</taxon>
        <taxon>Oxyuroidea</taxon>
        <taxon>Oxyuridae</taxon>
        <taxon>Enterobius</taxon>
    </lineage>
</organism>
<dbReference type="STRING" id="51028.A0A0N4UVE3"/>
<protein>
    <recommendedName>
        <fullName evidence="1">E3 ubiquitin-protein ligase PPP1R11</fullName>
    </recommendedName>
    <alternativeName>
        <fullName evidence="2">Protein phosphatase 1 regulatory subunit 11</fullName>
    </alternativeName>
</protein>
<evidence type="ECO:0000313" key="5">
    <source>
        <dbReference type="WBParaSite" id="EVEC_0000140501-mRNA-1"/>
    </source>
</evidence>
<evidence type="ECO:0000256" key="2">
    <source>
        <dbReference type="ARBA" id="ARBA00031039"/>
    </source>
</evidence>
<sequence>MVLSSRDESSEPRVRWTADTVDNEMMGKKKSKCCCIYKKPRKWDEDSDSSDSGKCQFTLQKIDICGLIINASSLGLRDRSLSWTCREEEATRWECGSTRAEPHDLINGRCYDGPRWQSWLLACERLYPMLVFFPVGSSCLSYHAVILTEHHIVCDYGTLVQLYQQVSQGCYAFSMLFPLVNFEGLHDLYTAVRVEDGFSYETAEKF</sequence>
<dbReference type="PANTHER" id="PTHR20835:SF0">
    <property type="entry name" value="E3 UBIQUITIN-PROTEIN LIGASE PPP1R11"/>
    <property type="match status" value="1"/>
</dbReference>
<dbReference type="GO" id="GO:0008157">
    <property type="term" value="F:protein phosphatase 1 binding"/>
    <property type="evidence" value="ECO:0007669"/>
    <property type="project" value="TreeGrafter"/>
</dbReference>
<dbReference type="Proteomes" id="UP000274131">
    <property type="component" value="Unassembled WGS sequence"/>
</dbReference>
<accession>A0A0N4UVE3</accession>
<keyword evidence="4" id="KW-1185">Reference proteome</keyword>
<dbReference type="EMBL" id="UXUI01007170">
    <property type="protein sequence ID" value="VDD85970.1"/>
    <property type="molecule type" value="Genomic_DNA"/>
</dbReference>
<dbReference type="GO" id="GO:0005634">
    <property type="term" value="C:nucleus"/>
    <property type="evidence" value="ECO:0007669"/>
    <property type="project" value="TreeGrafter"/>
</dbReference>
<reference evidence="5" key="1">
    <citation type="submission" date="2017-02" db="UniProtKB">
        <authorList>
            <consortium name="WormBaseParasite"/>
        </authorList>
    </citation>
    <scope>IDENTIFICATION</scope>
</reference>
<dbReference type="WBParaSite" id="EVEC_0000140501-mRNA-1">
    <property type="protein sequence ID" value="EVEC_0000140501-mRNA-1"/>
    <property type="gene ID" value="EVEC_0000140501"/>
</dbReference>